<dbReference type="Gene3D" id="3.50.50.60">
    <property type="entry name" value="FAD/NAD(P)-binding domain"/>
    <property type="match status" value="2"/>
</dbReference>
<feature type="domain" description="Amine oxidase" evidence="5">
    <location>
        <begin position="23"/>
        <end position="522"/>
    </location>
</feature>
<dbReference type="NCBIfam" id="TIGR02734">
    <property type="entry name" value="crtI_fam"/>
    <property type="match status" value="1"/>
</dbReference>
<comment type="caution">
    <text evidence="6">The sequence shown here is derived from an EMBL/GenBank/DDBJ whole genome shotgun (WGS) entry which is preliminary data.</text>
</comment>
<evidence type="ECO:0000256" key="1">
    <source>
        <dbReference type="ARBA" id="ARBA00004829"/>
    </source>
</evidence>
<evidence type="ECO:0000313" key="7">
    <source>
        <dbReference type="Proteomes" id="UP000010445"/>
    </source>
</evidence>
<protein>
    <submittedName>
        <fullName evidence="6">Phytoene desaturase</fullName>
    </submittedName>
</protein>
<dbReference type="AlphaFoldDB" id="L1MEP2"/>
<evidence type="ECO:0000256" key="3">
    <source>
        <dbReference type="ARBA" id="ARBA00023002"/>
    </source>
</evidence>
<dbReference type="HOGENOM" id="CLU_019722_2_1_11"/>
<reference evidence="6 7" key="1">
    <citation type="submission" date="2012-05" db="EMBL/GenBank/DDBJ databases">
        <authorList>
            <person name="Weinstock G."/>
            <person name="Sodergren E."/>
            <person name="Lobos E.A."/>
            <person name="Fulton L."/>
            <person name="Fulton R."/>
            <person name="Courtney L."/>
            <person name="Fronick C."/>
            <person name="O'Laughlin M."/>
            <person name="Godfrey J."/>
            <person name="Wilson R.M."/>
            <person name="Miner T."/>
            <person name="Farmer C."/>
            <person name="Delehaunty K."/>
            <person name="Cordes M."/>
            <person name="Minx P."/>
            <person name="Tomlinson C."/>
            <person name="Chen J."/>
            <person name="Wollam A."/>
            <person name="Pepin K.H."/>
            <person name="Bhonagiri V."/>
            <person name="Zhang X."/>
            <person name="Suruliraj S."/>
            <person name="Warren W."/>
            <person name="Mitreva M."/>
            <person name="Mardis E.R."/>
            <person name="Wilson R.K."/>
        </authorList>
    </citation>
    <scope>NUCLEOTIDE SEQUENCE [LARGE SCALE GENOMIC DNA]</scope>
    <source>
        <strain evidence="6 7">F0235</strain>
    </source>
</reference>
<gene>
    <name evidence="6" type="ORF">HMPREF9997_01857</name>
</gene>
<evidence type="ECO:0000259" key="5">
    <source>
        <dbReference type="Pfam" id="PF01593"/>
    </source>
</evidence>
<dbReference type="RefSeq" id="WP_006064082.1">
    <property type="nucleotide sequence ID" value="NZ_KB290831.1"/>
</dbReference>
<dbReference type="eggNOG" id="COG1233">
    <property type="taxonomic scope" value="Bacteria"/>
</dbReference>
<dbReference type="SUPFAM" id="SSF51905">
    <property type="entry name" value="FAD/NAD(P)-binding domain"/>
    <property type="match status" value="1"/>
</dbReference>
<keyword evidence="2 4" id="KW-0125">Carotenoid biosynthesis</keyword>
<evidence type="ECO:0000256" key="2">
    <source>
        <dbReference type="ARBA" id="ARBA00022746"/>
    </source>
</evidence>
<dbReference type="OrthoDB" id="9774675at2"/>
<sequence>MSVPPASKPLATKPRAVVIGAGVAGLAAACLMAKDYDVTVLEKNPESGGRVGRLRDGGFLWDTGPSWLLMPDAYKHFYQRMGTTLEAELDLVRLDPAYRVFHEGFDPVDVRSGIPEVRALFDALSPGDGEKVTAYLDSATDTYRMAVKMFLYTTFSSVRPFLTRAMLGRLGTLQRLLMTSLKRHVERNFSHPIAQKILQYPAVLLATSPADTPAMYHLLSHADLVEGVYYPRGGFGTVVDSLEPLALGRGVELRFGYEARAITSTPVDAKETRHKATGVRVCQVNSDKGGVKETEVLPADVVIAAGDMYYTDTQLLPSKLRSHPERHWKHTKPGIGVVVAMLGVRGHLPQLTHHQLILSSEWEEDFDAIFNSPHGSSHSIYVCKPSETDAETAPEGHENLFILIPTSASTDIGHGSTYNDEPTPKVEMLVDAAIQLISDRCGIPDLEERVVARHTLGPADFAQRYFAWHGTALGYAHTLRQSAFLRGNQASKTVEGLFYAGSTTTPGVGVPMCLISAENAASLAADYLG</sequence>
<comment type="similarity">
    <text evidence="4">Belongs to the carotenoid/retinoid oxidoreductase family.</text>
</comment>
<dbReference type="PANTHER" id="PTHR43734:SF1">
    <property type="entry name" value="PHYTOENE DESATURASE"/>
    <property type="match status" value="1"/>
</dbReference>
<dbReference type="InterPro" id="IPR002937">
    <property type="entry name" value="Amino_oxidase"/>
</dbReference>
<dbReference type="GO" id="GO:0016117">
    <property type="term" value="P:carotenoid biosynthetic process"/>
    <property type="evidence" value="ECO:0007669"/>
    <property type="project" value="UniProtKB-KW"/>
</dbReference>
<dbReference type="InterPro" id="IPR036188">
    <property type="entry name" value="FAD/NAD-bd_sf"/>
</dbReference>
<proteinExistence type="inferred from homology"/>
<accession>L1MEP2</accession>
<keyword evidence="3 4" id="KW-0560">Oxidoreductase</keyword>
<dbReference type="Pfam" id="PF01593">
    <property type="entry name" value="Amino_oxidase"/>
    <property type="match status" value="1"/>
</dbReference>
<comment type="pathway">
    <text evidence="1 4">Carotenoid biosynthesis.</text>
</comment>
<dbReference type="PANTHER" id="PTHR43734">
    <property type="entry name" value="PHYTOENE DESATURASE"/>
    <property type="match status" value="1"/>
</dbReference>
<evidence type="ECO:0000256" key="4">
    <source>
        <dbReference type="RuleBase" id="RU362075"/>
    </source>
</evidence>
<dbReference type="PATRIC" id="fig|1035195.3.peg.1679"/>
<dbReference type="InterPro" id="IPR014105">
    <property type="entry name" value="Carotenoid/retinoid_OxRdtase"/>
</dbReference>
<keyword evidence="7" id="KW-1185">Reference proteome</keyword>
<dbReference type="Proteomes" id="UP000010445">
    <property type="component" value="Unassembled WGS sequence"/>
</dbReference>
<organism evidence="6 7">
    <name type="scientific">Corynebacterium durum F0235</name>
    <dbReference type="NCBI Taxonomy" id="1035195"/>
    <lineage>
        <taxon>Bacteria</taxon>
        <taxon>Bacillati</taxon>
        <taxon>Actinomycetota</taxon>
        <taxon>Actinomycetes</taxon>
        <taxon>Mycobacteriales</taxon>
        <taxon>Corynebacteriaceae</taxon>
        <taxon>Corynebacterium</taxon>
    </lineage>
</organism>
<dbReference type="STRING" id="1035195.HMPREF9997_01857"/>
<evidence type="ECO:0000313" key="6">
    <source>
        <dbReference type="EMBL" id="EKX89386.1"/>
    </source>
</evidence>
<dbReference type="EMBL" id="AMEM01000024">
    <property type="protein sequence ID" value="EKX89386.1"/>
    <property type="molecule type" value="Genomic_DNA"/>
</dbReference>
<name>L1MEP2_9CORY</name>
<dbReference type="GO" id="GO:0016491">
    <property type="term" value="F:oxidoreductase activity"/>
    <property type="evidence" value="ECO:0007669"/>
    <property type="project" value="UniProtKB-KW"/>
</dbReference>